<evidence type="ECO:0000313" key="5">
    <source>
        <dbReference type="Proteomes" id="UP000245829"/>
    </source>
</evidence>
<protein>
    <submittedName>
        <fullName evidence="4">Heat-shock protein Hsp20</fullName>
    </submittedName>
</protein>
<proteinExistence type="inferred from homology"/>
<evidence type="ECO:0000256" key="1">
    <source>
        <dbReference type="PROSITE-ProRule" id="PRU00285"/>
    </source>
</evidence>
<evidence type="ECO:0000259" key="3">
    <source>
        <dbReference type="PROSITE" id="PS01031"/>
    </source>
</evidence>
<dbReference type="AlphaFoldDB" id="A0A2S2KTU2"/>
<dbReference type="Pfam" id="PF00011">
    <property type="entry name" value="HSP20"/>
    <property type="match status" value="1"/>
</dbReference>
<comment type="caution">
    <text evidence="4">The sequence shown here is derived from an EMBL/GenBank/DDBJ whole genome shotgun (WGS) entry which is preliminary data.</text>
</comment>
<reference evidence="4 5" key="1">
    <citation type="submission" date="2018-05" db="EMBL/GenBank/DDBJ databases">
        <title>genome sequencing of Nitrosopumilus sp. NM25.</title>
        <authorList>
            <person name="Mori K."/>
            <person name="Nakagawa T."/>
        </authorList>
    </citation>
    <scope>NUCLEOTIDE SEQUENCE [LARGE SCALE GENOMIC DNA]</scope>
    <source>
        <strain evidence="4 5">NM25</strain>
    </source>
</reference>
<dbReference type="SUPFAM" id="SSF49764">
    <property type="entry name" value="HSP20-like chaperones"/>
    <property type="match status" value="1"/>
</dbReference>
<evidence type="ECO:0000313" key="4">
    <source>
        <dbReference type="EMBL" id="GBH34885.1"/>
    </source>
</evidence>
<dbReference type="NCBIfam" id="NF041799">
    <property type="entry name" value="Hsp14"/>
    <property type="match status" value="1"/>
</dbReference>
<dbReference type="InterPro" id="IPR008978">
    <property type="entry name" value="HSP20-like_chaperone"/>
</dbReference>
<feature type="domain" description="SHSP" evidence="3">
    <location>
        <begin position="41"/>
        <end position="150"/>
    </location>
</feature>
<dbReference type="Proteomes" id="UP000245829">
    <property type="component" value="Unassembled WGS sequence"/>
</dbReference>
<dbReference type="Gene3D" id="2.60.40.790">
    <property type="match status" value="1"/>
</dbReference>
<dbReference type="InterPro" id="IPR002068">
    <property type="entry name" value="A-crystallin/Hsp20_dom"/>
</dbReference>
<comment type="similarity">
    <text evidence="1 2">Belongs to the small heat shock protein (HSP20) family.</text>
</comment>
<dbReference type="EMBL" id="BGKI01000010">
    <property type="protein sequence ID" value="GBH34885.1"/>
    <property type="molecule type" value="Genomic_DNA"/>
</dbReference>
<sequence length="150" mass="17323">MKIPRIDYKIYNQKLSIYLKMGLVKSMANEMIKEIGNKSREFYEFVLPPVDMYLDEDKLTLLVDMPGFEKKDIKLSINGNILSIQACKEIAEQGKHNMICNQRPNIIDKKIRLPIELKEGEESVNSAKYEQGILTIIVPVQKHGKDIKIE</sequence>
<dbReference type="CDD" id="cd06464">
    <property type="entry name" value="ACD_sHsps-like"/>
    <property type="match status" value="1"/>
</dbReference>
<name>A0A2S2KTU2_9ARCH</name>
<dbReference type="PROSITE" id="PS01031">
    <property type="entry name" value="SHSP"/>
    <property type="match status" value="1"/>
</dbReference>
<gene>
    <name evidence="4" type="ORF">NZNM25_16760</name>
</gene>
<keyword evidence="5" id="KW-1185">Reference proteome</keyword>
<organism evidence="4 5">
    <name type="scientific">Nitrosopumilus zosterae</name>
    <dbReference type="NCBI Taxonomy" id="718286"/>
    <lineage>
        <taxon>Archaea</taxon>
        <taxon>Nitrososphaerota</taxon>
        <taxon>Nitrososphaeria</taxon>
        <taxon>Nitrosopumilales</taxon>
        <taxon>Nitrosopumilaceae</taxon>
        <taxon>Nitrosopumilus</taxon>
    </lineage>
</organism>
<accession>A0A2S2KTU2</accession>
<evidence type="ECO:0000256" key="2">
    <source>
        <dbReference type="RuleBase" id="RU003616"/>
    </source>
</evidence>